<dbReference type="Proteomes" id="UP001500729">
    <property type="component" value="Unassembled WGS sequence"/>
</dbReference>
<name>A0ABN1DRQ2_SACER</name>
<proteinExistence type="predicted"/>
<dbReference type="EMBL" id="BAAAGS010000049">
    <property type="protein sequence ID" value="GAA0549994.1"/>
    <property type="molecule type" value="Genomic_DNA"/>
</dbReference>
<accession>A0ABN1DRQ2</accession>
<organism evidence="1 2">
    <name type="scientific">Saccharopolyspora erythraea</name>
    <name type="common">Streptomyces erythraeus</name>
    <dbReference type="NCBI Taxonomy" id="1836"/>
    <lineage>
        <taxon>Bacteria</taxon>
        <taxon>Bacillati</taxon>
        <taxon>Actinomycetota</taxon>
        <taxon>Actinomycetes</taxon>
        <taxon>Pseudonocardiales</taxon>
        <taxon>Pseudonocardiaceae</taxon>
        <taxon>Saccharopolyspora</taxon>
    </lineage>
</organism>
<evidence type="ECO:0000313" key="1">
    <source>
        <dbReference type="EMBL" id="GAA0549994.1"/>
    </source>
</evidence>
<dbReference type="Gene3D" id="3.40.50.12780">
    <property type="entry name" value="N-terminal domain of ligase-like"/>
    <property type="match status" value="1"/>
</dbReference>
<dbReference type="InterPro" id="IPR042099">
    <property type="entry name" value="ANL_N_sf"/>
</dbReference>
<protein>
    <submittedName>
        <fullName evidence="1">AMP-binding protein</fullName>
    </submittedName>
</protein>
<evidence type="ECO:0000313" key="2">
    <source>
        <dbReference type="Proteomes" id="UP001500729"/>
    </source>
</evidence>
<reference evidence="1 2" key="1">
    <citation type="journal article" date="2019" name="Int. J. Syst. Evol. Microbiol.">
        <title>The Global Catalogue of Microorganisms (GCM) 10K type strain sequencing project: providing services to taxonomists for standard genome sequencing and annotation.</title>
        <authorList>
            <consortium name="The Broad Institute Genomics Platform"/>
            <consortium name="The Broad Institute Genome Sequencing Center for Infectious Disease"/>
            <person name="Wu L."/>
            <person name="Ma J."/>
        </authorList>
    </citation>
    <scope>NUCLEOTIDE SEQUENCE [LARGE SCALE GENOMIC DNA]</scope>
    <source>
        <strain evidence="1 2">JCM 10303</strain>
    </source>
</reference>
<sequence>MPENAMPDTDAILSFPWGDPPEPDEFVKAGMRWHFSEDTGSAFWLEQAKAFDFDPLVDIKTFDDLKLFPNVVSALRTVKLEDLVPKGYGSSGRLLDVYESGGTTGAAKRVPFMRDWRDRTLEFEKRDLTSRGLPQGLNWLSMMPGRPHYIGGFTDYEAVNMGGVKFSIDMDPRWVKKLAAEGRHDQMSAYAEHLVDQAEHLLLTQDIGILLITPPLLERLCRRGKLVEAVREKVSAILWGGTHMDADTRRLYRTEVFPGITMVGGYGNTMYIGIAKERIGLGPDEPCVFDGHPLHTTFRVIDDQTGEPVPCGERGRVVATHLSKSLFLPNNMERDTAIRVPAPAGQVGDSVAHPEPLTAFEDEQVNVGVY</sequence>
<comment type="caution">
    <text evidence="1">The sequence shown here is derived from an EMBL/GenBank/DDBJ whole genome shotgun (WGS) entry which is preliminary data.</text>
</comment>
<gene>
    <name evidence="1" type="ORF">GCM10009533_55660</name>
</gene>
<dbReference type="SUPFAM" id="SSF56801">
    <property type="entry name" value="Acetyl-CoA synthetase-like"/>
    <property type="match status" value="1"/>
</dbReference>
<keyword evidence="2" id="KW-1185">Reference proteome</keyword>